<evidence type="ECO:0000313" key="2">
    <source>
        <dbReference type="Proteomes" id="UP000189426"/>
    </source>
</evidence>
<dbReference type="STRING" id="1908257.BKK47_02855"/>
<dbReference type="InterPro" id="IPR056209">
    <property type="entry name" value="SU10_adaptor"/>
</dbReference>
<dbReference type="EMBL" id="MLHG01000016">
    <property type="protein sequence ID" value="OOF40863.1"/>
    <property type="molecule type" value="Genomic_DNA"/>
</dbReference>
<proteinExistence type="predicted"/>
<dbReference type="RefSeq" id="WP_077493419.1">
    <property type="nucleotide sequence ID" value="NZ_MLHG01000016.1"/>
</dbReference>
<comment type="caution">
    <text evidence="1">The sequence shown here is derived from an EMBL/GenBank/DDBJ whole genome shotgun (WGS) entry which is preliminary data.</text>
</comment>
<accession>A0A1V3II99</accession>
<reference evidence="1 2" key="1">
    <citation type="submission" date="2016-10" db="EMBL/GenBank/DDBJ databases">
        <title>Rodentibacter gen. nov. and new species.</title>
        <authorList>
            <person name="Christensen H."/>
        </authorList>
    </citation>
    <scope>NUCLEOTIDE SEQUENCE [LARGE SCALE GENOMIC DNA]</scope>
    <source>
        <strain evidence="1 2">Ppn418</strain>
    </source>
</reference>
<name>A0A1V3II99_9PAST</name>
<dbReference type="AlphaFoldDB" id="A0A1V3II99"/>
<organism evidence="1 2">
    <name type="scientific">Rodentibacter mrazii</name>
    <dbReference type="NCBI Taxonomy" id="1908257"/>
    <lineage>
        <taxon>Bacteria</taxon>
        <taxon>Pseudomonadati</taxon>
        <taxon>Pseudomonadota</taxon>
        <taxon>Gammaproteobacteria</taxon>
        <taxon>Pasteurellales</taxon>
        <taxon>Pasteurellaceae</taxon>
        <taxon>Rodentibacter</taxon>
    </lineage>
</organism>
<gene>
    <name evidence="1" type="ORF">BKK47_02855</name>
</gene>
<sequence length="221" mass="24965">MNTADFILRVRFDYNDVDADRIEDPLILDYLNEAMAEMFKLNPSRFIKTVVAKLDDSDLQQPCCCDLLYSVDAITDAHGNFIAELKDVDDAAQSAFGKRNCSNRKTDARSYSKVANTDNQFTVKPPVSPNETVYARMTCAVKPTQIKAGDELDEIVTENYAALVDYVLYRLFGAETESMSSQQKSALHYKQFLNGIAMQTQARRAFSHIQQQQGYQRSNPS</sequence>
<keyword evidence="2" id="KW-1185">Reference proteome</keyword>
<dbReference type="Proteomes" id="UP000189426">
    <property type="component" value="Unassembled WGS sequence"/>
</dbReference>
<evidence type="ECO:0000313" key="1">
    <source>
        <dbReference type="EMBL" id="OOF40863.1"/>
    </source>
</evidence>
<protein>
    <submittedName>
        <fullName evidence="1">Uncharacterized protein</fullName>
    </submittedName>
</protein>
<dbReference type="Pfam" id="PF24175">
    <property type="entry name" value="SU10_adaptor"/>
    <property type="match status" value="1"/>
</dbReference>